<sequence length="124" mass="13430">MIPEILQAPWAVKSMVRMLSGSLRPALIAQKLTTTFFTGKNYIEASIDTGSSCAVSMAAKTMVRTFSSIVANIAWLIEGRDEGELPERVLGAAFASKVDVKAVATRLERRLNLESTTSSPIRSP</sequence>
<dbReference type="InterPro" id="IPR045096">
    <property type="entry name" value="EDR2-like"/>
</dbReference>
<feature type="domain" description="Protein ENHANCED DISEASE RESISTANCE 2 C-terminal" evidence="1">
    <location>
        <begin position="1"/>
        <end position="99"/>
    </location>
</feature>
<protein>
    <recommendedName>
        <fullName evidence="1">Protein ENHANCED DISEASE RESISTANCE 2 C-terminal domain-containing protein</fullName>
    </recommendedName>
</protein>
<gene>
    <name evidence="2" type="ORF">LGLO00237_LOCUS1227</name>
</gene>
<organism evidence="2">
    <name type="scientific">Lotharella globosa</name>
    <dbReference type="NCBI Taxonomy" id="91324"/>
    <lineage>
        <taxon>Eukaryota</taxon>
        <taxon>Sar</taxon>
        <taxon>Rhizaria</taxon>
        <taxon>Cercozoa</taxon>
        <taxon>Chlorarachniophyceae</taxon>
        <taxon>Lotharella</taxon>
    </lineage>
</organism>
<name>A0A7S3Y9P9_9EUKA</name>
<evidence type="ECO:0000313" key="2">
    <source>
        <dbReference type="EMBL" id="CAE0645380.1"/>
    </source>
</evidence>
<dbReference type="PANTHER" id="PTHR12136">
    <property type="entry name" value="ENHANCED DISEASE RESISTANCE-RELATED"/>
    <property type="match status" value="1"/>
</dbReference>
<dbReference type="AlphaFoldDB" id="A0A7S3Y9P9"/>
<dbReference type="InterPro" id="IPR009769">
    <property type="entry name" value="EDR2_C"/>
</dbReference>
<proteinExistence type="predicted"/>
<dbReference type="PANTHER" id="PTHR12136:SF41">
    <property type="entry name" value="PLECKSTRIN HOMOLOGY (PH) AND LIPID-BINDING START DOMAINS-CONTAINING PROTEIN"/>
    <property type="match status" value="1"/>
</dbReference>
<dbReference type="Pfam" id="PF07059">
    <property type="entry name" value="EDR2_C"/>
    <property type="match status" value="1"/>
</dbReference>
<accession>A0A7S3Y9P9</accession>
<evidence type="ECO:0000259" key="1">
    <source>
        <dbReference type="Pfam" id="PF07059"/>
    </source>
</evidence>
<reference evidence="2" key="1">
    <citation type="submission" date="2021-01" db="EMBL/GenBank/DDBJ databases">
        <authorList>
            <person name="Corre E."/>
            <person name="Pelletier E."/>
            <person name="Niang G."/>
            <person name="Scheremetjew M."/>
            <person name="Finn R."/>
            <person name="Kale V."/>
            <person name="Holt S."/>
            <person name="Cochrane G."/>
            <person name="Meng A."/>
            <person name="Brown T."/>
            <person name="Cohen L."/>
        </authorList>
    </citation>
    <scope>NUCLEOTIDE SEQUENCE</scope>
    <source>
        <strain evidence="2">CCCM811</strain>
    </source>
</reference>
<dbReference type="EMBL" id="HBIV01001777">
    <property type="protein sequence ID" value="CAE0645380.1"/>
    <property type="molecule type" value="Transcribed_RNA"/>
</dbReference>